<proteinExistence type="predicted"/>
<name>A0A3R7NKN2_TRYRA</name>
<dbReference type="OrthoDB" id="271210at2759"/>
<dbReference type="RefSeq" id="XP_029237872.1">
    <property type="nucleotide sequence ID" value="XM_029382209.1"/>
</dbReference>
<reference evidence="1 2" key="1">
    <citation type="journal article" date="2018" name="BMC Genomics">
        <title>Genomic comparison of Trypanosoma conorhini and Trypanosoma rangeli to Trypanosoma cruzi strains of high and low virulence.</title>
        <authorList>
            <person name="Bradwell K.R."/>
            <person name="Koparde V.N."/>
            <person name="Matveyev A.V."/>
            <person name="Serrano M.G."/>
            <person name="Alves J.M."/>
            <person name="Parikh H."/>
            <person name="Huang B."/>
            <person name="Lee V."/>
            <person name="Espinosa-Alvarez O."/>
            <person name="Ortiz P.A."/>
            <person name="Costa-Martins A.G."/>
            <person name="Teixeira M.M."/>
            <person name="Buck G.A."/>
        </authorList>
    </citation>
    <scope>NUCLEOTIDE SEQUENCE [LARGE SCALE GENOMIC DNA]</scope>
    <source>
        <strain evidence="1 2">AM80</strain>
    </source>
</reference>
<protein>
    <submittedName>
        <fullName evidence="1">Uncharacterized protein</fullName>
    </submittedName>
</protein>
<organism evidence="1 2">
    <name type="scientific">Trypanosoma rangeli</name>
    <dbReference type="NCBI Taxonomy" id="5698"/>
    <lineage>
        <taxon>Eukaryota</taxon>
        <taxon>Discoba</taxon>
        <taxon>Euglenozoa</taxon>
        <taxon>Kinetoplastea</taxon>
        <taxon>Metakinetoplastina</taxon>
        <taxon>Trypanosomatida</taxon>
        <taxon>Trypanosomatidae</taxon>
        <taxon>Trypanosoma</taxon>
        <taxon>Herpetosoma</taxon>
    </lineage>
</organism>
<dbReference type="GeneID" id="40329259"/>
<dbReference type="VEuPathDB" id="TriTrypDB:TRSC58_04975"/>
<gene>
    <name evidence="1" type="ORF">TraAM80_05326</name>
</gene>
<evidence type="ECO:0000313" key="2">
    <source>
        <dbReference type="Proteomes" id="UP000283634"/>
    </source>
</evidence>
<sequence length="164" mass="18626">MELGRLRDSDGRVLKPNVDHGVLKDYMRQNVSSTINTQLVGGQDKHLLYRTLGIDAVQRRQLRAMLSDFDHAYRQTAFHVMMLYPYTDWVHVLYMVLAGLALYNLQSCCGAYEFYDEYLGLDLRQMPRLKKPFLAGVTVSSSACGEYSNHAALPQFLCGGLFPP</sequence>
<accession>A0A3R7NKN2</accession>
<evidence type="ECO:0000313" key="1">
    <source>
        <dbReference type="EMBL" id="RNF04049.1"/>
    </source>
</evidence>
<dbReference type="EMBL" id="MKGL01000175">
    <property type="protein sequence ID" value="RNF04049.1"/>
    <property type="molecule type" value="Genomic_DNA"/>
</dbReference>
<dbReference type="AlphaFoldDB" id="A0A3R7NKN2"/>
<comment type="caution">
    <text evidence="1">The sequence shown here is derived from an EMBL/GenBank/DDBJ whole genome shotgun (WGS) entry which is preliminary data.</text>
</comment>
<dbReference type="Proteomes" id="UP000283634">
    <property type="component" value="Unassembled WGS sequence"/>
</dbReference>
<keyword evidence="2" id="KW-1185">Reference proteome</keyword>